<evidence type="ECO:0000313" key="1">
    <source>
        <dbReference type="EMBL" id="QED11581.1"/>
    </source>
</evidence>
<proteinExistence type="predicted"/>
<reference evidence="1 2" key="1">
    <citation type="submission" date="2019-07" db="EMBL/GenBank/DDBJ databases">
        <authorList>
            <person name="Abdullah A."/>
            <person name="Lima G.C."/>
            <person name="Cuneo C.K."/>
            <person name="Ennest D.C."/>
            <person name="Fritz K.J."/>
            <person name="Johnson B.T."/>
            <person name="Larson S.M."/>
            <person name="Lemunyete M.N."/>
            <person name="Murray M.B."/>
            <person name="Osmond D.E."/>
            <person name="Patras K.A."/>
            <person name="Ransibrahmanakul S."/>
            <person name="Simpson K.A."/>
            <person name="Thull B.S."/>
            <person name="Wetzel S."/>
            <person name="Bonilla J.A."/>
            <person name="Klyczek K."/>
            <person name="Garlena R.A."/>
            <person name="Russell D.A."/>
            <person name="Pope W.H."/>
            <person name="Jacobs-Sera D."/>
            <person name="Hatfull G.F."/>
        </authorList>
    </citation>
    <scope>NUCLEOTIDE SEQUENCE [LARGE SCALE GENOMIC DNA]</scope>
</reference>
<evidence type="ECO:0008006" key="3">
    <source>
        <dbReference type="Google" id="ProtNLM"/>
    </source>
</evidence>
<dbReference type="InterPro" id="IPR046242">
    <property type="entry name" value="DUF6275"/>
</dbReference>
<dbReference type="Proteomes" id="UP000321915">
    <property type="component" value="Segment"/>
</dbReference>
<evidence type="ECO:0000313" key="2">
    <source>
        <dbReference type="Proteomes" id="UP000321915"/>
    </source>
</evidence>
<dbReference type="GeneID" id="77936453"/>
<accession>A0A5B8WH08</accession>
<name>A0A5B8WH08_9CAUD</name>
<keyword evidence="2" id="KW-1185">Reference proteome</keyword>
<dbReference type="Pfam" id="PF19791">
    <property type="entry name" value="DUF6275"/>
    <property type="match status" value="1"/>
</dbReference>
<organism evidence="1 2">
    <name type="scientific">Arthrobacter phage Qui</name>
    <dbReference type="NCBI Taxonomy" id="2603260"/>
    <lineage>
        <taxon>Viruses</taxon>
        <taxon>Duplodnaviria</taxon>
        <taxon>Heunggongvirae</taxon>
        <taxon>Uroviricota</taxon>
        <taxon>Caudoviricetes</taxon>
        <taxon>Quivirus</taxon>
        <taxon>Quivirus qui</taxon>
    </lineage>
</organism>
<gene>
    <name evidence="1" type="primary">91</name>
    <name evidence="1" type="ORF">SEA_QUI_91</name>
</gene>
<dbReference type="EMBL" id="MN183282">
    <property type="protein sequence ID" value="QED11581.1"/>
    <property type="molecule type" value="Genomic_DNA"/>
</dbReference>
<protein>
    <recommendedName>
        <fullName evidence="3">Phage protein</fullName>
    </recommendedName>
</protein>
<sequence length="161" mass="18801">MTWSDGTTKVTCELCGHHIDPSESAWWQGEVIVCKDEVRCQKRQAVNNWVEDREKEEGHMSVTAEFPIIDLKEKNPNKYQDRARQIVVDYYNQQLLEIGEELHISQVYVVWFTKVLQNWKAMVATDVEGDGMYFELTHNGDKQETYLDVYKKISNEAVPDV</sequence>
<dbReference type="RefSeq" id="YP_010660457.1">
    <property type="nucleotide sequence ID" value="NC_070877.1"/>
</dbReference>
<dbReference type="KEGG" id="vg:77936453"/>